<dbReference type="PANTHER" id="PTHR36451">
    <property type="entry name" value="PAPS-DEPENDENT SULFOTRANSFERASE STF3"/>
    <property type="match status" value="1"/>
</dbReference>
<reference evidence="2 3" key="1">
    <citation type="journal article" date="2013" name="Genome Announc.">
        <title>Genome Sequence of Novosphingobium lindaniclasticum LE124T, Isolated from a Hexachlorocyclohexane Dumpsite.</title>
        <authorList>
            <person name="Saxena A."/>
            <person name="Nayyar N."/>
            <person name="Sangwan N."/>
            <person name="Kumari R."/>
            <person name="Khurana J.P."/>
            <person name="Lal R."/>
        </authorList>
    </citation>
    <scope>NUCLEOTIDE SEQUENCE [LARGE SCALE GENOMIC DNA]</scope>
    <source>
        <strain evidence="2 3">LE124</strain>
    </source>
</reference>
<evidence type="ECO:0000313" key="2">
    <source>
        <dbReference type="EMBL" id="EQB13192.1"/>
    </source>
</evidence>
<feature type="region of interest" description="Disordered" evidence="1">
    <location>
        <begin position="1"/>
        <end position="23"/>
    </location>
</feature>
<name>T0HJJ8_9SPHN</name>
<dbReference type="InterPro" id="IPR052736">
    <property type="entry name" value="Stf3_sulfotransferase"/>
</dbReference>
<protein>
    <recommendedName>
        <fullName evidence="4">Sulfotransferase</fullName>
    </recommendedName>
</protein>
<dbReference type="PATRIC" id="fig|1096930.3.peg.2910"/>
<dbReference type="AlphaFoldDB" id="T0HJJ8"/>
<evidence type="ECO:0000256" key="1">
    <source>
        <dbReference type="SAM" id="MobiDB-lite"/>
    </source>
</evidence>
<evidence type="ECO:0008006" key="4">
    <source>
        <dbReference type="Google" id="ProtNLM"/>
    </source>
</evidence>
<dbReference type="Proteomes" id="UP000015527">
    <property type="component" value="Unassembled WGS sequence"/>
</dbReference>
<dbReference type="EMBL" id="ATHL01000090">
    <property type="protein sequence ID" value="EQB13192.1"/>
    <property type="molecule type" value="Genomic_DNA"/>
</dbReference>
<evidence type="ECO:0000313" key="3">
    <source>
        <dbReference type="Proteomes" id="UP000015527"/>
    </source>
</evidence>
<accession>T0HJJ8</accession>
<organism evidence="2 3">
    <name type="scientific">Novosphingobium lindaniclasticum LE124</name>
    <dbReference type="NCBI Taxonomy" id="1096930"/>
    <lineage>
        <taxon>Bacteria</taxon>
        <taxon>Pseudomonadati</taxon>
        <taxon>Pseudomonadota</taxon>
        <taxon>Alphaproteobacteria</taxon>
        <taxon>Sphingomonadales</taxon>
        <taxon>Sphingomonadaceae</taxon>
        <taxon>Novosphingobium</taxon>
    </lineage>
</organism>
<dbReference type="SUPFAM" id="SSF52540">
    <property type="entry name" value="P-loop containing nucleoside triphosphate hydrolases"/>
    <property type="match status" value="1"/>
</dbReference>
<dbReference type="PANTHER" id="PTHR36451:SF1">
    <property type="entry name" value="OMEGA-HYDROXY-BETA-DIHYDROMENAQUINONE-9 SULFOTRANSFERASE STF3"/>
    <property type="match status" value="1"/>
</dbReference>
<gene>
    <name evidence="2" type="ORF">L284_14615</name>
</gene>
<dbReference type="InterPro" id="IPR027417">
    <property type="entry name" value="P-loop_NTPase"/>
</dbReference>
<dbReference type="eggNOG" id="ENOG502Z8E8">
    <property type="taxonomic scope" value="Bacteria"/>
</dbReference>
<sequence length="425" mass="48440">MAPTPLSRPVQRPARQPDRRSSAEQADVWLERCWQRGWLQRPELHPAALMKAAAGAVGLSDFGLDNGWRGRLERLCEALAQEAALTSLGTTIAYGQLVAALANRLRAAALWQRRPEILEVPIERPIIIVGQMRSGSTRMQRMLACDPGLTFTRFFESWNPLPRRMHKGFDDRIVRGWFALRLASWLNPQFKIIHPASAFAADEEIGIHNIALYGAAFEAQWRIPSFARAGEAADCRTVYEEFRAYLQTIRWLRGDQRDRPWVLKIPQFGQDLRTVLEVFPDARLVVLERDPVSVVGSSASLVHNQMAVQSRSADPLWIGREWLAKTALRKQRIDEGLSRHSGPSVTVDFHEMQLDWRSEMRRVYHSLGMPFTSDVERRMARFAARRSHARLRRHHYDIADFGLCEATIRRALDDAASDPARQVAA</sequence>
<keyword evidence="3" id="KW-1185">Reference proteome</keyword>
<comment type="caution">
    <text evidence="2">The sequence shown here is derived from an EMBL/GenBank/DDBJ whole genome shotgun (WGS) entry which is preliminary data.</text>
</comment>
<dbReference type="Gene3D" id="3.40.50.300">
    <property type="entry name" value="P-loop containing nucleotide triphosphate hydrolases"/>
    <property type="match status" value="1"/>
</dbReference>
<dbReference type="Pfam" id="PF13469">
    <property type="entry name" value="Sulfotransfer_3"/>
    <property type="match status" value="1"/>
</dbReference>
<dbReference type="RefSeq" id="WP_021234747.1">
    <property type="nucleotide sequence ID" value="NZ_ATHL01000090.1"/>
</dbReference>
<dbReference type="OrthoDB" id="9777890at2"/>
<proteinExistence type="predicted"/>